<gene>
    <name evidence="2" type="ORF">C7460_10271</name>
</gene>
<accession>A0A3D9L6R5</accession>
<dbReference type="RefSeq" id="WP_115866589.1">
    <property type="nucleotide sequence ID" value="NZ_QREG01000002.1"/>
</dbReference>
<name>A0A3D9L6R5_MARFU</name>
<proteinExistence type="predicted"/>
<evidence type="ECO:0000313" key="2">
    <source>
        <dbReference type="EMBL" id="REE02051.1"/>
    </source>
</evidence>
<keyword evidence="3" id="KW-1185">Reference proteome</keyword>
<comment type="caution">
    <text evidence="2">The sequence shown here is derived from an EMBL/GenBank/DDBJ whole genome shotgun (WGS) entry which is preliminary data.</text>
</comment>
<evidence type="ECO:0000313" key="3">
    <source>
        <dbReference type="Proteomes" id="UP000256779"/>
    </source>
</evidence>
<feature type="signal peptide" evidence="1">
    <location>
        <begin position="1"/>
        <end position="27"/>
    </location>
</feature>
<dbReference type="PROSITE" id="PS51257">
    <property type="entry name" value="PROKAR_LIPOPROTEIN"/>
    <property type="match status" value="1"/>
</dbReference>
<feature type="chain" id="PRO_5017767218" evidence="1">
    <location>
        <begin position="28"/>
        <end position="485"/>
    </location>
</feature>
<organism evidence="2 3">
    <name type="scientific">Marinoscillum furvescens DSM 4134</name>
    <dbReference type="NCBI Taxonomy" id="1122208"/>
    <lineage>
        <taxon>Bacteria</taxon>
        <taxon>Pseudomonadati</taxon>
        <taxon>Bacteroidota</taxon>
        <taxon>Cytophagia</taxon>
        <taxon>Cytophagales</taxon>
        <taxon>Reichenbachiellaceae</taxon>
        <taxon>Marinoscillum</taxon>
    </lineage>
</organism>
<dbReference type="OrthoDB" id="738440at2"/>
<reference evidence="2 3" key="1">
    <citation type="submission" date="2018-07" db="EMBL/GenBank/DDBJ databases">
        <title>Genomic Encyclopedia of Type Strains, Phase IV (KMG-IV): sequencing the most valuable type-strain genomes for metagenomic binning, comparative biology and taxonomic classification.</title>
        <authorList>
            <person name="Goeker M."/>
        </authorList>
    </citation>
    <scope>NUCLEOTIDE SEQUENCE [LARGE SCALE GENOMIC DNA]</scope>
    <source>
        <strain evidence="2 3">DSM 4134</strain>
    </source>
</reference>
<sequence length="485" mass="50850">MKKPMLNFFNSGRILLSLFVSLCLVLASCQEDDGPDPDAPVIDVAGELAVRGGEHLEVSFTVAVPGGIADLEVTASAGEVTIDNSDDILGATSGEVLVGYEPSSATSGYQTITLTVTDELGNESSLDAEVEVFLPVSFGMALVSGAGDVTTTFLNGVVDINSETVSNSNSTELAQYAALFSDGKAMYTAGFGAPATMGKYEFNSAGEAELTQEIIVPGANSFSSVLIVDEQTGYATVGGGLARAVQFSPADMRITGEIDLSEAGDGLFYSDMIIRDQTLFIALNDFGSSGEAKVAVVDLQTNTLQKVITDDRTATLFGTLPSSIMASDANGDIYIQASGLFSGKPSGILRINAGETAFDPDYFFNLTDQVGGSCFGLYLIGGVAFTALSENDDNWFGFDGDKPSFSYRKLDLTTSTDQGALDAALPNTFAGSRTLFFVQVSDDEVFFPIAGSDEDALYSYSLSTGDVTKKTTSTSGYVTGLVQVY</sequence>
<keyword evidence="1" id="KW-0732">Signal</keyword>
<dbReference type="Proteomes" id="UP000256779">
    <property type="component" value="Unassembled WGS sequence"/>
</dbReference>
<protein>
    <submittedName>
        <fullName evidence="2">Uncharacterized protein</fullName>
    </submittedName>
</protein>
<dbReference type="AlphaFoldDB" id="A0A3D9L6R5"/>
<evidence type="ECO:0000256" key="1">
    <source>
        <dbReference type="SAM" id="SignalP"/>
    </source>
</evidence>
<dbReference type="EMBL" id="QREG01000002">
    <property type="protein sequence ID" value="REE02051.1"/>
    <property type="molecule type" value="Genomic_DNA"/>
</dbReference>